<sequence>MDKQEENQGDHQPKRRARARRPRNRSISSLEGMLVDDMTELRRSATAAKQTANTDDADPQDTISRGK</sequence>
<comment type="caution">
    <text evidence="2">The sequence shown here is derived from an EMBL/GenBank/DDBJ whole genome shotgun (WGS) entry which is preliminary data.</text>
</comment>
<evidence type="ECO:0000313" key="2">
    <source>
        <dbReference type="EMBL" id="KAK1740011.1"/>
    </source>
</evidence>
<name>A0AAD8Y799_9STRA</name>
<keyword evidence="3" id="KW-1185">Reference proteome</keyword>
<feature type="region of interest" description="Disordered" evidence="1">
    <location>
        <begin position="1"/>
        <end position="67"/>
    </location>
</feature>
<dbReference type="EMBL" id="JATAAI010000016">
    <property type="protein sequence ID" value="KAK1740011.1"/>
    <property type="molecule type" value="Genomic_DNA"/>
</dbReference>
<feature type="compositionally biased region" description="Basic and acidic residues" evidence="1">
    <location>
        <begin position="1"/>
        <end position="12"/>
    </location>
</feature>
<evidence type="ECO:0000313" key="3">
    <source>
        <dbReference type="Proteomes" id="UP001224775"/>
    </source>
</evidence>
<accession>A0AAD8Y799</accession>
<dbReference type="Proteomes" id="UP001224775">
    <property type="component" value="Unassembled WGS sequence"/>
</dbReference>
<evidence type="ECO:0000256" key="1">
    <source>
        <dbReference type="SAM" id="MobiDB-lite"/>
    </source>
</evidence>
<proteinExistence type="predicted"/>
<organism evidence="2 3">
    <name type="scientific">Skeletonema marinoi</name>
    <dbReference type="NCBI Taxonomy" id="267567"/>
    <lineage>
        <taxon>Eukaryota</taxon>
        <taxon>Sar</taxon>
        <taxon>Stramenopiles</taxon>
        <taxon>Ochrophyta</taxon>
        <taxon>Bacillariophyta</taxon>
        <taxon>Coscinodiscophyceae</taxon>
        <taxon>Thalassiosirophycidae</taxon>
        <taxon>Thalassiosirales</taxon>
        <taxon>Skeletonemataceae</taxon>
        <taxon>Skeletonema</taxon>
        <taxon>Skeletonema marinoi-dohrnii complex</taxon>
    </lineage>
</organism>
<gene>
    <name evidence="2" type="ORF">QTG54_008961</name>
</gene>
<feature type="compositionally biased region" description="Basic residues" evidence="1">
    <location>
        <begin position="13"/>
        <end position="24"/>
    </location>
</feature>
<protein>
    <submittedName>
        <fullName evidence="2">Uncharacterized protein</fullName>
    </submittedName>
</protein>
<dbReference type="AlphaFoldDB" id="A0AAD8Y799"/>
<reference evidence="2" key="1">
    <citation type="submission" date="2023-06" db="EMBL/GenBank/DDBJ databases">
        <title>Survivors Of The Sea: Transcriptome response of Skeletonema marinoi to long-term dormancy.</title>
        <authorList>
            <person name="Pinder M.I.M."/>
            <person name="Kourtchenko O."/>
            <person name="Robertson E.K."/>
            <person name="Larsson T."/>
            <person name="Maumus F."/>
            <person name="Osuna-Cruz C.M."/>
            <person name="Vancaester E."/>
            <person name="Stenow R."/>
            <person name="Vandepoele K."/>
            <person name="Ploug H."/>
            <person name="Bruchert V."/>
            <person name="Godhe A."/>
            <person name="Topel M."/>
        </authorList>
    </citation>
    <scope>NUCLEOTIDE SEQUENCE</scope>
    <source>
        <strain evidence="2">R05AC</strain>
    </source>
</reference>